<organism evidence="2 3">
    <name type="scientific">Thermodesulfobium narugense DSM 14796</name>
    <dbReference type="NCBI Taxonomy" id="747365"/>
    <lineage>
        <taxon>Bacteria</taxon>
        <taxon>Pseudomonadati</taxon>
        <taxon>Thermodesulfobiota</taxon>
        <taxon>Thermodesulfobiia</taxon>
        <taxon>Thermodesulfobiales</taxon>
        <taxon>Thermodesulfobiaceae</taxon>
        <taxon>Thermodesulfobium</taxon>
    </lineage>
</organism>
<sequence>MGLTMKERKSVVSEIAKRYKKASKKQKGIILDELIALTGYNRSYASFLLSSHEKIVRMNNRVLKVDLTMKKKKKKSKYYDDDVKKALIKVWDVLDCPCGKRLKPVLPEIIYKLKEFKEIQIERDVEEKLFKISASTIDRILSEYKRMNKPKGKTYTKPGSLLKSQIPIRTFSEWDESIPGYLEIDLVGHEGGDLRGEFIQTLTAVDICTGWIEIDALRNKAQRWVFESIDEIKKRLPFKLFGIDSDNGAEFINHQLHRYCVENNITFTRSRKYRKNDNCYVEQKNYSVVRKYVGYFRYDREVELITLKRLYESLRLYINFFQPVMKQISKERIGSKVTKKYDKARTPYQRILENPGVEKIDKEKLIEQYTKLNPAELQREIVKLQKKLLEDISIKEEVRNSIKKISKNKDKICYGYV</sequence>
<dbReference type="eggNOG" id="COG2801">
    <property type="taxonomic scope" value="Bacteria"/>
</dbReference>
<evidence type="ECO:0000313" key="2">
    <source>
        <dbReference type="EMBL" id="AEE15132.1"/>
    </source>
</evidence>
<dbReference type="KEGG" id="tnr:Thena_1520"/>
<dbReference type="HOGENOM" id="CLU_029113_0_0_9"/>
<dbReference type="GO" id="GO:0015074">
    <property type="term" value="P:DNA integration"/>
    <property type="evidence" value="ECO:0007669"/>
    <property type="project" value="InterPro"/>
</dbReference>
<protein>
    <submittedName>
        <fullName evidence="2">Integrase catalytic region</fullName>
    </submittedName>
</protein>
<evidence type="ECO:0000259" key="1">
    <source>
        <dbReference type="PROSITE" id="PS50994"/>
    </source>
</evidence>
<dbReference type="Gene3D" id="3.30.420.10">
    <property type="entry name" value="Ribonuclease H-like superfamily/Ribonuclease H"/>
    <property type="match status" value="1"/>
</dbReference>
<gene>
    <name evidence="2" type="ORF">Thena_1520</name>
</gene>
<feature type="domain" description="Integrase catalytic" evidence="1">
    <location>
        <begin position="175"/>
        <end position="355"/>
    </location>
</feature>
<dbReference type="PROSITE" id="PS50994">
    <property type="entry name" value="INTEGRASE"/>
    <property type="match status" value="1"/>
</dbReference>
<proteinExistence type="predicted"/>
<keyword evidence="3" id="KW-1185">Reference proteome</keyword>
<reference evidence="2 3" key="1">
    <citation type="submission" date="2011-04" db="EMBL/GenBank/DDBJ databases">
        <title>The complete genome of Thermodesulfobium narugense DSM 14796.</title>
        <authorList>
            <consortium name="US DOE Joint Genome Institute (JGI-PGF)"/>
            <person name="Lucas S."/>
            <person name="Han J."/>
            <person name="Lapidus A."/>
            <person name="Bruce D."/>
            <person name="Goodwin L."/>
            <person name="Pitluck S."/>
            <person name="Peters L."/>
            <person name="Kyrpides N."/>
            <person name="Mavromatis K."/>
            <person name="Pagani I."/>
            <person name="Ivanova N."/>
            <person name="Ovchinnikova G."/>
            <person name="Zhang X."/>
            <person name="Saunders L."/>
            <person name="Detter J.C."/>
            <person name="Tapia R."/>
            <person name="Han C."/>
            <person name="Land M."/>
            <person name="Hauser L."/>
            <person name="Markowitz V."/>
            <person name="Cheng J.-F."/>
            <person name="Hugenholtz P."/>
            <person name="Woyke T."/>
            <person name="Wu D."/>
            <person name="Spring S."/>
            <person name="Schroeder M."/>
            <person name="Brambilla E."/>
            <person name="Klenk H.-P."/>
            <person name="Eisen J.A."/>
        </authorList>
    </citation>
    <scope>NUCLEOTIDE SEQUENCE [LARGE SCALE GENOMIC DNA]</scope>
    <source>
        <strain evidence="2 3">DSM 14796</strain>
    </source>
</reference>
<dbReference type="RefSeq" id="WP_013756853.1">
    <property type="nucleotide sequence ID" value="NC_015499.1"/>
</dbReference>
<dbReference type="AlphaFoldDB" id="M1E5J3"/>
<dbReference type="Proteomes" id="UP000011765">
    <property type="component" value="Chromosome"/>
</dbReference>
<dbReference type="OrthoDB" id="9798664at2"/>
<dbReference type="InterPro" id="IPR036397">
    <property type="entry name" value="RNaseH_sf"/>
</dbReference>
<dbReference type="EMBL" id="CP002690">
    <property type="protein sequence ID" value="AEE15132.1"/>
    <property type="molecule type" value="Genomic_DNA"/>
</dbReference>
<evidence type="ECO:0000313" key="3">
    <source>
        <dbReference type="Proteomes" id="UP000011765"/>
    </source>
</evidence>
<dbReference type="SUPFAM" id="SSF53098">
    <property type="entry name" value="Ribonuclease H-like"/>
    <property type="match status" value="1"/>
</dbReference>
<dbReference type="GO" id="GO:0003676">
    <property type="term" value="F:nucleic acid binding"/>
    <property type="evidence" value="ECO:0007669"/>
    <property type="project" value="InterPro"/>
</dbReference>
<dbReference type="InterPro" id="IPR001584">
    <property type="entry name" value="Integrase_cat-core"/>
</dbReference>
<dbReference type="InterPro" id="IPR012337">
    <property type="entry name" value="RNaseH-like_sf"/>
</dbReference>
<name>M1E5J3_9BACT</name>
<accession>M1E5J3</accession>